<dbReference type="GO" id="GO:0004674">
    <property type="term" value="F:protein serine/threonine kinase activity"/>
    <property type="evidence" value="ECO:0007669"/>
    <property type="project" value="UniProtKB-KW"/>
</dbReference>
<feature type="binding site" evidence="9">
    <location>
        <position position="106"/>
    </location>
    <ligand>
        <name>ATP</name>
        <dbReference type="ChEBI" id="CHEBI:30616"/>
    </ligand>
</feature>
<keyword evidence="3" id="KW-0808">Transferase</keyword>
<reference evidence="12 13" key="1">
    <citation type="journal article" date="2018" name="Sci. Rep.">
        <title>Genome sequence of the cauliflower mushroom Sparassis crispa (Hanabiratake) and its association with beneficial usage.</title>
        <authorList>
            <person name="Kiyama R."/>
            <person name="Furutani Y."/>
            <person name="Kawaguchi K."/>
            <person name="Nakanishi T."/>
        </authorList>
    </citation>
    <scope>NUCLEOTIDE SEQUENCE [LARGE SCALE GENOMIC DNA]</scope>
</reference>
<evidence type="ECO:0000259" key="11">
    <source>
        <dbReference type="PROSITE" id="PS50011"/>
    </source>
</evidence>
<evidence type="ECO:0000256" key="6">
    <source>
        <dbReference type="ARBA" id="ARBA00022840"/>
    </source>
</evidence>
<dbReference type="GO" id="GO:0005634">
    <property type="term" value="C:nucleus"/>
    <property type="evidence" value="ECO:0007669"/>
    <property type="project" value="TreeGrafter"/>
</dbReference>
<dbReference type="RefSeq" id="XP_027617716.1">
    <property type="nucleotide sequence ID" value="XM_027761915.1"/>
</dbReference>
<dbReference type="Gene3D" id="3.30.200.20">
    <property type="entry name" value="Phosphorylase Kinase, domain 1"/>
    <property type="match status" value="1"/>
</dbReference>
<keyword evidence="6 9" id="KW-0067">ATP-binding</keyword>
<dbReference type="Proteomes" id="UP000287166">
    <property type="component" value="Unassembled WGS sequence"/>
</dbReference>
<evidence type="ECO:0000256" key="2">
    <source>
        <dbReference type="ARBA" id="ARBA00022527"/>
    </source>
</evidence>
<dbReference type="SUPFAM" id="SSF56112">
    <property type="entry name" value="Protein kinase-like (PK-like)"/>
    <property type="match status" value="1"/>
</dbReference>
<organism evidence="12 13">
    <name type="scientific">Sparassis crispa</name>
    <dbReference type="NCBI Taxonomy" id="139825"/>
    <lineage>
        <taxon>Eukaryota</taxon>
        <taxon>Fungi</taxon>
        <taxon>Dikarya</taxon>
        <taxon>Basidiomycota</taxon>
        <taxon>Agaricomycotina</taxon>
        <taxon>Agaricomycetes</taxon>
        <taxon>Polyporales</taxon>
        <taxon>Sparassidaceae</taxon>
        <taxon>Sparassis</taxon>
    </lineage>
</organism>
<gene>
    <name evidence="12" type="ORF">SCP_1000450</name>
</gene>
<dbReference type="SMART" id="SM00220">
    <property type="entry name" value="S_TKc"/>
    <property type="match status" value="1"/>
</dbReference>
<dbReference type="InParanoid" id="A0A401GX86"/>
<dbReference type="PROSITE" id="PS50011">
    <property type="entry name" value="PROTEIN_KINASE_DOM"/>
    <property type="match status" value="1"/>
</dbReference>
<dbReference type="GO" id="GO:0005524">
    <property type="term" value="F:ATP binding"/>
    <property type="evidence" value="ECO:0007669"/>
    <property type="project" value="UniProtKB-UniRule"/>
</dbReference>
<sequence length="447" mass="50941">MRGFLRFAFLRYRSLPPLVNTRVAAFEIGLCLRRMSSSNITSDSQTLQGPPDEESLLHYVPGGYHPTNLGDILDERYVIKRKLGWGQYSTVWLAEDPQSQRHVAIKILTGEATDARQLHELAFLQHLSCSHPEHPGFSRVVRLLDSFHHVGPYGSHLCIVTEVLGESVQWLSQYYRGGRFHPVVVKDIIQQVLLGLDYLHQSNIIHTDLKPDNFLIELDDVETFIQEAIDDIPPVVYPSVTNADGMVLSYVKSQPIPVRFEDVQRQAKLKVKITDLGVACWADKIDEHFTDMVQPSALRAPEVFLGAGWDSKIDIWNVGCLVHEMITGDPFLPVSLMDSEAEPSQQLTVMMIRLGPMPSDLIVRGKYSRLYFGPDGTFMSSLDYPGVPTLLQKLDSIYRERWYPEEVELFKSFMASALEMDPKDRPSAAELAEHEWFRSMFEFKKNF</sequence>
<dbReference type="Pfam" id="PF00069">
    <property type="entry name" value="Pkinase"/>
    <property type="match status" value="2"/>
</dbReference>
<dbReference type="InterPro" id="IPR011009">
    <property type="entry name" value="Kinase-like_dom_sf"/>
</dbReference>
<keyword evidence="5 12" id="KW-0418">Kinase</keyword>
<dbReference type="Gene3D" id="1.10.510.10">
    <property type="entry name" value="Transferase(Phosphotransferase) domain 1"/>
    <property type="match status" value="1"/>
</dbReference>
<dbReference type="GO" id="GO:0000245">
    <property type="term" value="P:spliceosomal complex assembly"/>
    <property type="evidence" value="ECO:0007669"/>
    <property type="project" value="TreeGrafter"/>
</dbReference>
<keyword evidence="2 10" id="KW-0723">Serine/threonine-protein kinase</keyword>
<dbReference type="PANTHER" id="PTHR47634:SF9">
    <property type="entry name" value="PROTEIN KINASE DOMAIN-CONTAINING PROTEIN-RELATED"/>
    <property type="match status" value="1"/>
</dbReference>
<dbReference type="InterPro" id="IPR051334">
    <property type="entry name" value="SRPK"/>
</dbReference>
<dbReference type="AlphaFoldDB" id="A0A401GX86"/>
<comment type="catalytic activity">
    <reaction evidence="8">
        <text>L-seryl-[protein] + ATP = O-phospho-L-seryl-[protein] + ADP + H(+)</text>
        <dbReference type="Rhea" id="RHEA:17989"/>
        <dbReference type="Rhea" id="RHEA-COMP:9863"/>
        <dbReference type="Rhea" id="RHEA-COMP:11604"/>
        <dbReference type="ChEBI" id="CHEBI:15378"/>
        <dbReference type="ChEBI" id="CHEBI:29999"/>
        <dbReference type="ChEBI" id="CHEBI:30616"/>
        <dbReference type="ChEBI" id="CHEBI:83421"/>
        <dbReference type="ChEBI" id="CHEBI:456216"/>
        <dbReference type="EC" id="2.7.11.1"/>
    </reaction>
</comment>
<evidence type="ECO:0000313" key="12">
    <source>
        <dbReference type="EMBL" id="GBE86803.1"/>
    </source>
</evidence>
<evidence type="ECO:0000313" key="13">
    <source>
        <dbReference type="Proteomes" id="UP000287166"/>
    </source>
</evidence>
<evidence type="ECO:0000256" key="1">
    <source>
        <dbReference type="ARBA" id="ARBA00012513"/>
    </source>
</evidence>
<accession>A0A401GX86</accession>
<name>A0A401GX86_9APHY</name>
<evidence type="ECO:0000256" key="5">
    <source>
        <dbReference type="ARBA" id="ARBA00022777"/>
    </source>
</evidence>
<evidence type="ECO:0000256" key="4">
    <source>
        <dbReference type="ARBA" id="ARBA00022741"/>
    </source>
</evidence>
<feature type="domain" description="Protein kinase" evidence="11">
    <location>
        <begin position="77"/>
        <end position="437"/>
    </location>
</feature>
<dbReference type="InterPro" id="IPR008271">
    <property type="entry name" value="Ser/Thr_kinase_AS"/>
</dbReference>
<evidence type="ECO:0000256" key="3">
    <source>
        <dbReference type="ARBA" id="ARBA00022679"/>
    </source>
</evidence>
<dbReference type="FunFam" id="1.10.510.10:FF:000275">
    <property type="entry name" value="SRSF protein kinase 2 isoform X3"/>
    <property type="match status" value="1"/>
</dbReference>
<dbReference type="GO" id="GO:0005737">
    <property type="term" value="C:cytoplasm"/>
    <property type="evidence" value="ECO:0007669"/>
    <property type="project" value="TreeGrafter"/>
</dbReference>
<evidence type="ECO:0000256" key="8">
    <source>
        <dbReference type="ARBA" id="ARBA00048679"/>
    </source>
</evidence>
<comment type="similarity">
    <text evidence="10">Belongs to the protein kinase superfamily.</text>
</comment>
<dbReference type="EC" id="2.7.11.1" evidence="1"/>
<dbReference type="PROSITE" id="PS00107">
    <property type="entry name" value="PROTEIN_KINASE_ATP"/>
    <property type="match status" value="1"/>
</dbReference>
<comment type="caution">
    <text evidence="12">The sequence shown here is derived from an EMBL/GenBank/DDBJ whole genome shotgun (WGS) entry which is preliminary data.</text>
</comment>
<keyword evidence="4 9" id="KW-0547">Nucleotide-binding</keyword>
<dbReference type="GeneID" id="38783720"/>
<dbReference type="PROSITE" id="PS00108">
    <property type="entry name" value="PROTEIN_KINASE_ST"/>
    <property type="match status" value="1"/>
</dbReference>
<dbReference type="PANTHER" id="PTHR47634">
    <property type="entry name" value="PROTEIN KINASE DOMAIN-CONTAINING PROTEIN-RELATED"/>
    <property type="match status" value="1"/>
</dbReference>
<evidence type="ECO:0000256" key="9">
    <source>
        <dbReference type="PROSITE-ProRule" id="PRU10141"/>
    </source>
</evidence>
<proteinExistence type="inferred from homology"/>
<dbReference type="GO" id="GO:0050684">
    <property type="term" value="P:regulation of mRNA processing"/>
    <property type="evidence" value="ECO:0007669"/>
    <property type="project" value="TreeGrafter"/>
</dbReference>
<dbReference type="InterPro" id="IPR017441">
    <property type="entry name" value="Protein_kinase_ATP_BS"/>
</dbReference>
<dbReference type="OrthoDB" id="5979581at2759"/>
<comment type="catalytic activity">
    <reaction evidence="7">
        <text>L-threonyl-[protein] + ATP = O-phospho-L-threonyl-[protein] + ADP + H(+)</text>
        <dbReference type="Rhea" id="RHEA:46608"/>
        <dbReference type="Rhea" id="RHEA-COMP:11060"/>
        <dbReference type="Rhea" id="RHEA-COMP:11605"/>
        <dbReference type="ChEBI" id="CHEBI:15378"/>
        <dbReference type="ChEBI" id="CHEBI:30013"/>
        <dbReference type="ChEBI" id="CHEBI:30616"/>
        <dbReference type="ChEBI" id="CHEBI:61977"/>
        <dbReference type="ChEBI" id="CHEBI:456216"/>
        <dbReference type="EC" id="2.7.11.1"/>
    </reaction>
</comment>
<evidence type="ECO:0000256" key="7">
    <source>
        <dbReference type="ARBA" id="ARBA00047899"/>
    </source>
</evidence>
<keyword evidence="13" id="KW-1185">Reference proteome</keyword>
<dbReference type="EMBL" id="BFAD01000010">
    <property type="protein sequence ID" value="GBE86803.1"/>
    <property type="molecule type" value="Genomic_DNA"/>
</dbReference>
<evidence type="ECO:0000256" key="10">
    <source>
        <dbReference type="RuleBase" id="RU000304"/>
    </source>
</evidence>
<dbReference type="InterPro" id="IPR000719">
    <property type="entry name" value="Prot_kinase_dom"/>
</dbReference>
<protein>
    <recommendedName>
        <fullName evidence="1">non-specific serine/threonine protein kinase</fullName>
        <ecNumber evidence="1">2.7.11.1</ecNumber>
    </recommendedName>
</protein>
<dbReference type="STRING" id="139825.A0A401GX86"/>